<dbReference type="Gene3D" id="1.20.1280.50">
    <property type="match status" value="1"/>
</dbReference>
<dbReference type="AlphaFoldDB" id="A0A8H6S9Z2"/>
<feature type="repeat" description="WD" evidence="3">
    <location>
        <begin position="657"/>
        <end position="676"/>
    </location>
</feature>
<dbReference type="OrthoDB" id="190105at2759"/>
<evidence type="ECO:0000256" key="2">
    <source>
        <dbReference type="ARBA" id="ARBA00022737"/>
    </source>
</evidence>
<dbReference type="CDD" id="cd00200">
    <property type="entry name" value="WD40"/>
    <property type="match status" value="1"/>
</dbReference>
<evidence type="ECO:0000313" key="6">
    <source>
        <dbReference type="Proteomes" id="UP000636479"/>
    </source>
</evidence>
<feature type="repeat" description="WD" evidence="3">
    <location>
        <begin position="705"/>
        <end position="744"/>
    </location>
</feature>
<keyword evidence="1 3" id="KW-0853">WD repeat</keyword>
<dbReference type="PRINTS" id="PR00320">
    <property type="entry name" value="GPROTEINBRPT"/>
</dbReference>
<reference evidence="5" key="1">
    <citation type="submission" date="2020-05" db="EMBL/GenBank/DDBJ databases">
        <title>Mycena genomes resolve the evolution of fungal bioluminescence.</title>
        <authorList>
            <person name="Tsai I.J."/>
        </authorList>
    </citation>
    <scope>NUCLEOTIDE SEQUENCE</scope>
    <source>
        <strain evidence="5">171206Taipei</strain>
    </source>
</reference>
<feature type="repeat" description="WD" evidence="3">
    <location>
        <begin position="787"/>
        <end position="826"/>
    </location>
</feature>
<protein>
    <submittedName>
        <fullName evidence="5">WD40 repeat-like protein</fullName>
    </submittedName>
</protein>
<evidence type="ECO:0000256" key="4">
    <source>
        <dbReference type="SAM" id="MobiDB-lite"/>
    </source>
</evidence>
<dbReference type="PROSITE" id="PS50294">
    <property type="entry name" value="WD_REPEATS_REGION"/>
    <property type="match status" value="4"/>
</dbReference>
<keyword evidence="6" id="KW-1185">Reference proteome</keyword>
<dbReference type="SMART" id="SM00320">
    <property type="entry name" value="WD40"/>
    <property type="match status" value="7"/>
</dbReference>
<dbReference type="PANTHER" id="PTHR22847:SF741">
    <property type="entry name" value="E3 UBIQUITIN LIGASE COMPLEX SCF SUBUNIT SCONB-RELATED"/>
    <property type="match status" value="1"/>
</dbReference>
<accession>A0A8H6S9Z2</accession>
<dbReference type="Gene3D" id="2.130.10.10">
    <property type="entry name" value="YVTN repeat-like/Quinoprotein amine dehydrogenase"/>
    <property type="match status" value="1"/>
</dbReference>
<dbReference type="InterPro" id="IPR015943">
    <property type="entry name" value="WD40/YVTN_repeat-like_dom_sf"/>
</dbReference>
<evidence type="ECO:0000313" key="5">
    <source>
        <dbReference type="EMBL" id="KAF7295573.1"/>
    </source>
</evidence>
<gene>
    <name evidence="5" type="ORF">MIND_01097300</name>
</gene>
<dbReference type="InterPro" id="IPR001680">
    <property type="entry name" value="WD40_rpt"/>
</dbReference>
<dbReference type="GeneID" id="59350058"/>
<comment type="caution">
    <text evidence="5">The sequence shown here is derived from an EMBL/GenBank/DDBJ whole genome shotgun (WGS) entry which is preliminary data.</text>
</comment>
<dbReference type="RefSeq" id="XP_037216936.1">
    <property type="nucleotide sequence ID" value="XM_037367542.1"/>
</dbReference>
<keyword evidence="2" id="KW-0677">Repeat</keyword>
<feature type="compositionally biased region" description="Acidic residues" evidence="4">
    <location>
        <begin position="922"/>
        <end position="933"/>
    </location>
</feature>
<proteinExistence type="predicted"/>
<feature type="repeat" description="WD" evidence="3">
    <location>
        <begin position="588"/>
        <end position="627"/>
    </location>
</feature>
<feature type="repeat" description="WD" evidence="3">
    <location>
        <begin position="745"/>
        <end position="786"/>
    </location>
</feature>
<feature type="region of interest" description="Disordered" evidence="4">
    <location>
        <begin position="209"/>
        <end position="237"/>
    </location>
</feature>
<dbReference type="SUPFAM" id="SSF50978">
    <property type="entry name" value="WD40 repeat-like"/>
    <property type="match status" value="1"/>
</dbReference>
<evidence type="ECO:0000256" key="1">
    <source>
        <dbReference type="ARBA" id="ARBA00022574"/>
    </source>
</evidence>
<sequence>MSSISDCIQSSDIYRVTQLWRARQLESTAPIHFSGREATFVNRAGNDIAILSSDELLAEYGSGRRHIKLALVSALALRCPQYHWSMLSVHLKSIVQSLVHDDFIASLARRVNIHEITRREDIPPTQLFCFLVAAVWRLQSYNRLAAQSFVNVLFASLLEELENIFLGGITTCQVPSVGDTQKEVQFMLDRMVLASQGWTRTRLRELPDFQRASNASGPRNPKRPTSKQNAKVLKTKRSSLPHGIRQTTHTFQFCRTIQTPTVIRPVNQQGQIHKIIDEFFAPPLNCPMHQGHAWLQPVSLIVHGQQPINLSDKTHWDLLQTLGRQVFETIVSAMVFDRHFPRAVGTLDPETVILALTSDITFFRLLDKAGVCPATVKVAASTAAKAFKIYVGALFWTDSTPFSGIHEWLGRLFTPLIEEIKAQFTVKGVESRGRFVPRTLATGTMTSSQRDILTLLSSELSSRIICFLPLPAIAGAALVSKSWFTLIYDNPLIWTSLLQSHDMFWGSEAAFLRAHKKLPFPHMSLFKSRYLTKVRWTTTQNPAHCCFFAHRSSVVTSLILSRGRIISASDDHSIQVHDLLLGQKTHTLQGHEGGVWALAATGDMLVSGSTDRTVRIWDLISGLCTHVFGGHISTVRCLSIVHPEWIEMDNGRREKWPKRALIVTGSRDHTLRVWTLPRPDDAPYSCFDEGDPEDADDNPYHRHHLQGHDHAVRALAARGRTLVSGSYDSTVRVWDLVSGECRWVLAGHTQKVYSVVLDPKRDQACSGSMDGTVRIWDLKTGHCVHTLTGHTSLVGLLQLSPQTLVSASADATLCVWNPTTGALRHKLSAQTGAITCLQHDEFKVVSGSDGTLKMWNIRDGSVTRDLLTGVTGVWEVVFEGRWCVAASNQTRGGTVQTVLDVWDFAAEGEDWVAEPSGGVYDEGSDSGEGGEDEPQPKEEANL</sequence>
<name>A0A8H6S9Z2_9AGAR</name>
<dbReference type="Proteomes" id="UP000636479">
    <property type="component" value="Unassembled WGS sequence"/>
</dbReference>
<organism evidence="5 6">
    <name type="scientific">Mycena indigotica</name>
    <dbReference type="NCBI Taxonomy" id="2126181"/>
    <lineage>
        <taxon>Eukaryota</taxon>
        <taxon>Fungi</taxon>
        <taxon>Dikarya</taxon>
        <taxon>Basidiomycota</taxon>
        <taxon>Agaricomycotina</taxon>
        <taxon>Agaricomycetes</taxon>
        <taxon>Agaricomycetidae</taxon>
        <taxon>Agaricales</taxon>
        <taxon>Marasmiineae</taxon>
        <taxon>Mycenaceae</taxon>
        <taxon>Mycena</taxon>
    </lineage>
</organism>
<dbReference type="InterPro" id="IPR019775">
    <property type="entry name" value="WD40_repeat_CS"/>
</dbReference>
<dbReference type="PANTHER" id="PTHR22847">
    <property type="entry name" value="WD40 REPEAT PROTEIN"/>
    <property type="match status" value="1"/>
</dbReference>
<dbReference type="InterPro" id="IPR036047">
    <property type="entry name" value="F-box-like_dom_sf"/>
</dbReference>
<dbReference type="EMBL" id="JACAZF010000009">
    <property type="protein sequence ID" value="KAF7295573.1"/>
    <property type="molecule type" value="Genomic_DNA"/>
</dbReference>
<dbReference type="InterPro" id="IPR036322">
    <property type="entry name" value="WD40_repeat_dom_sf"/>
</dbReference>
<dbReference type="InterPro" id="IPR020472">
    <property type="entry name" value="WD40_PAC1"/>
</dbReference>
<feature type="region of interest" description="Disordered" evidence="4">
    <location>
        <begin position="913"/>
        <end position="942"/>
    </location>
</feature>
<dbReference type="PROSITE" id="PS00678">
    <property type="entry name" value="WD_REPEATS_1"/>
    <property type="match status" value="3"/>
</dbReference>
<evidence type="ECO:0000256" key="3">
    <source>
        <dbReference type="PROSITE-ProRule" id="PRU00221"/>
    </source>
</evidence>
<dbReference type="SUPFAM" id="SSF81383">
    <property type="entry name" value="F-box domain"/>
    <property type="match status" value="1"/>
</dbReference>
<dbReference type="PROSITE" id="PS50082">
    <property type="entry name" value="WD_REPEATS_2"/>
    <property type="match status" value="5"/>
</dbReference>
<dbReference type="Pfam" id="PF00400">
    <property type="entry name" value="WD40"/>
    <property type="match status" value="6"/>
</dbReference>
<dbReference type="GO" id="GO:1990234">
    <property type="term" value="C:transferase complex"/>
    <property type="evidence" value="ECO:0007669"/>
    <property type="project" value="UniProtKB-ARBA"/>
</dbReference>